<keyword evidence="1" id="KW-0732">Signal</keyword>
<evidence type="ECO:0000313" key="2">
    <source>
        <dbReference type="Proteomes" id="UP000095287"/>
    </source>
</evidence>
<accession>A0A1I7YKM3</accession>
<protein>
    <submittedName>
        <fullName evidence="3">Secreted protein</fullName>
    </submittedName>
</protein>
<proteinExistence type="predicted"/>
<dbReference type="AlphaFoldDB" id="A0A1I7YKM3"/>
<evidence type="ECO:0000313" key="3">
    <source>
        <dbReference type="WBParaSite" id="L893_g17385.t1"/>
    </source>
</evidence>
<feature type="chain" id="PRO_5009312353" evidence="1">
    <location>
        <begin position="20"/>
        <end position="135"/>
    </location>
</feature>
<keyword evidence="2" id="KW-1185">Reference proteome</keyword>
<sequence>MPAMRLFTGSLALLTVALSVVGSAAFPRAKDRVDRLSVSFCESFEERCASETVILPLECFYRDSPLILRRLLTFVTSRKSSGWVFSECFSISAALVVFAERRRAPKQGQMLKSRVIRAPRTTRGLIVFLLSGLPP</sequence>
<evidence type="ECO:0000256" key="1">
    <source>
        <dbReference type="SAM" id="SignalP"/>
    </source>
</evidence>
<name>A0A1I7YKM3_9BILA</name>
<organism evidence="2 3">
    <name type="scientific">Steinernema glaseri</name>
    <dbReference type="NCBI Taxonomy" id="37863"/>
    <lineage>
        <taxon>Eukaryota</taxon>
        <taxon>Metazoa</taxon>
        <taxon>Ecdysozoa</taxon>
        <taxon>Nematoda</taxon>
        <taxon>Chromadorea</taxon>
        <taxon>Rhabditida</taxon>
        <taxon>Tylenchina</taxon>
        <taxon>Panagrolaimomorpha</taxon>
        <taxon>Strongyloidoidea</taxon>
        <taxon>Steinernematidae</taxon>
        <taxon>Steinernema</taxon>
    </lineage>
</organism>
<dbReference type="Proteomes" id="UP000095287">
    <property type="component" value="Unplaced"/>
</dbReference>
<feature type="signal peptide" evidence="1">
    <location>
        <begin position="1"/>
        <end position="19"/>
    </location>
</feature>
<dbReference type="WBParaSite" id="L893_g17385.t1">
    <property type="protein sequence ID" value="L893_g17385.t1"/>
    <property type="gene ID" value="L893_g17385"/>
</dbReference>
<reference evidence="3" key="1">
    <citation type="submission" date="2016-11" db="UniProtKB">
        <authorList>
            <consortium name="WormBaseParasite"/>
        </authorList>
    </citation>
    <scope>IDENTIFICATION</scope>
</reference>